<evidence type="ECO:0000313" key="3">
    <source>
        <dbReference type="EMBL" id="MDT0675462.1"/>
    </source>
</evidence>
<dbReference type="Proteomes" id="UP001262582">
    <property type="component" value="Unassembled WGS sequence"/>
</dbReference>
<dbReference type="Gene3D" id="2.60.40.1740">
    <property type="entry name" value="hypothetical protein (bacova_03559)"/>
    <property type="match status" value="1"/>
</dbReference>
<evidence type="ECO:0000313" key="4">
    <source>
        <dbReference type="Proteomes" id="UP001262582"/>
    </source>
</evidence>
<dbReference type="InterPro" id="IPR000421">
    <property type="entry name" value="FA58C"/>
</dbReference>
<dbReference type="InterPro" id="IPR008979">
    <property type="entry name" value="Galactose-bd-like_sf"/>
</dbReference>
<comment type="caution">
    <text evidence="3">The sequence shown here is derived from an EMBL/GenBank/DDBJ whole genome shotgun (WGS) entry which is preliminary data.</text>
</comment>
<organism evidence="3 4">
    <name type="scientific">Autumnicola musiva</name>
    <dbReference type="NCBI Taxonomy" id="3075589"/>
    <lineage>
        <taxon>Bacteria</taxon>
        <taxon>Pseudomonadati</taxon>
        <taxon>Bacteroidota</taxon>
        <taxon>Flavobacteriia</taxon>
        <taxon>Flavobacteriales</taxon>
        <taxon>Flavobacteriaceae</taxon>
        <taxon>Autumnicola</taxon>
    </lineage>
</organism>
<dbReference type="Gene3D" id="2.60.120.260">
    <property type="entry name" value="Galactose-binding domain-like"/>
    <property type="match status" value="1"/>
</dbReference>
<evidence type="ECO:0000259" key="2">
    <source>
        <dbReference type="PROSITE" id="PS50022"/>
    </source>
</evidence>
<name>A0ABU3D1P2_9FLAO</name>
<keyword evidence="4" id="KW-1185">Reference proteome</keyword>
<accession>A0ABU3D1P2</accession>
<reference evidence="3 4" key="1">
    <citation type="submission" date="2023-09" db="EMBL/GenBank/DDBJ databases">
        <authorList>
            <person name="Rey-Velasco X."/>
        </authorList>
    </citation>
    <scope>NUCLEOTIDE SEQUENCE [LARGE SCALE GENOMIC DNA]</scope>
    <source>
        <strain evidence="3 4">F117</strain>
    </source>
</reference>
<keyword evidence="1" id="KW-0732">Signal</keyword>
<feature type="signal peptide" evidence="1">
    <location>
        <begin position="1"/>
        <end position="22"/>
    </location>
</feature>
<dbReference type="PROSITE" id="PS50022">
    <property type="entry name" value="FA58C_3"/>
    <property type="match status" value="1"/>
</dbReference>
<feature type="domain" description="F5/8 type C" evidence="2">
    <location>
        <begin position="191"/>
        <end position="333"/>
    </location>
</feature>
<dbReference type="InterPro" id="IPR013728">
    <property type="entry name" value="BT_3987-like_N"/>
</dbReference>
<dbReference type="PROSITE" id="PS51257">
    <property type="entry name" value="PROKAR_LIPOPROTEIN"/>
    <property type="match status" value="1"/>
</dbReference>
<feature type="chain" id="PRO_5047297797" evidence="1">
    <location>
        <begin position="23"/>
        <end position="333"/>
    </location>
</feature>
<dbReference type="Pfam" id="PF00754">
    <property type="entry name" value="F5_F8_type_C"/>
    <property type="match status" value="1"/>
</dbReference>
<dbReference type="RefSeq" id="WP_311501934.1">
    <property type="nucleotide sequence ID" value="NZ_JAVRHK010000002.1"/>
</dbReference>
<sequence>MKNIASKILNFIGLIAMFTIGACSSDDTNYDFEGDTTNRIFVNSGTQMVNNYNGFNTSVVSTPVGYISEGVFAKFPVRSTLRTSSDVMVNFEVNNTLVDNYNLENGTNFSTVPEGMVNLEVPSLTINQGNFQSSDSISLSVPSESYSQLTEENYLVPITISSLEDAGNAEISTNLNTVYLMINTLETNVYDGAVEEDMEGEVVEDKSTWTATTDVPVSAGLLENMFNPDVSDYWFISPAQETELIVDLGIEYTDIKAIRFNSYSSNFSLTSIHVSTSNDGETWISQGTAGLSTSSSYQYIKFYAPVTGRYLKLGIEGWSSSSYVIMSTFDIYQ</sequence>
<gene>
    <name evidence="3" type="ORF">RM539_02560</name>
</gene>
<evidence type="ECO:0000256" key="1">
    <source>
        <dbReference type="SAM" id="SignalP"/>
    </source>
</evidence>
<dbReference type="EMBL" id="JAVRHK010000002">
    <property type="protein sequence ID" value="MDT0675462.1"/>
    <property type="molecule type" value="Genomic_DNA"/>
</dbReference>
<protein>
    <submittedName>
        <fullName evidence="3">DUF1735 domain-containing protein</fullName>
    </submittedName>
</protein>
<proteinExistence type="predicted"/>
<dbReference type="SUPFAM" id="SSF49785">
    <property type="entry name" value="Galactose-binding domain-like"/>
    <property type="match status" value="1"/>
</dbReference>
<dbReference type="Pfam" id="PF08522">
    <property type="entry name" value="BT_3987-like_N"/>
    <property type="match status" value="1"/>
</dbReference>